<protein>
    <submittedName>
        <fullName evidence="1">Uncharacterized protein</fullName>
    </submittedName>
</protein>
<dbReference type="Proteomes" id="UP000217446">
    <property type="component" value="Unassembled WGS sequence"/>
</dbReference>
<reference evidence="2" key="1">
    <citation type="submission" date="2017-05" db="EMBL/GenBank/DDBJ databases">
        <title>Streptomyces olivochromogenes NBRC 3561 whole genome shotgun sequence.</title>
        <authorList>
            <person name="Dohra H."/>
            <person name="Kodani S."/>
        </authorList>
    </citation>
    <scope>NUCLEOTIDE SEQUENCE [LARGE SCALE GENOMIC DNA]</scope>
    <source>
        <strain evidence="2">NBRC 3561</strain>
    </source>
</reference>
<dbReference type="EMBL" id="BDQI01000037">
    <property type="protein sequence ID" value="GAX57613.1"/>
    <property type="molecule type" value="Genomic_DNA"/>
</dbReference>
<evidence type="ECO:0000313" key="1">
    <source>
        <dbReference type="EMBL" id="GAX57613.1"/>
    </source>
</evidence>
<proteinExistence type="predicted"/>
<name>A0A250VTS3_STROL</name>
<accession>A0A250VTS3</accession>
<organism evidence="1 2">
    <name type="scientific">Streptomyces olivochromogenes</name>
    <dbReference type="NCBI Taxonomy" id="1963"/>
    <lineage>
        <taxon>Bacteria</taxon>
        <taxon>Bacillati</taxon>
        <taxon>Actinomycetota</taxon>
        <taxon>Actinomycetes</taxon>
        <taxon>Kitasatosporales</taxon>
        <taxon>Streptomycetaceae</taxon>
        <taxon>Streptomyces</taxon>
    </lineage>
</organism>
<evidence type="ECO:0000313" key="2">
    <source>
        <dbReference type="Proteomes" id="UP000217446"/>
    </source>
</evidence>
<keyword evidence="2" id="KW-1185">Reference proteome</keyword>
<gene>
    <name evidence="1" type="ORF">SO3561_09183</name>
</gene>
<sequence>MSKNHEHRPGCELRCGGLYLAIQYIPRWLVAALAAASGRGLAAWLTSR</sequence>
<dbReference type="AlphaFoldDB" id="A0A250VTS3"/>
<comment type="caution">
    <text evidence="1">The sequence shown here is derived from an EMBL/GenBank/DDBJ whole genome shotgun (WGS) entry which is preliminary data.</text>
</comment>